<keyword evidence="1" id="KW-1133">Transmembrane helix</keyword>
<reference evidence="3 4" key="1">
    <citation type="submission" date="2022-02" db="EMBL/GenBank/DDBJ databases">
        <title>Characterization of Aeromonas phage yong1 and its protective effects against Aeromonas hydrophila in brocade carp (Cyprinus aka Koi).</title>
        <authorList>
            <person name="Pan L."/>
            <person name="Li D."/>
            <person name="Lin W."/>
            <person name="Liu W."/>
            <person name="Qu C."/>
            <person name="Qian M."/>
            <person name="Cai R."/>
            <person name="Wang F."/>
            <person name="Zhou Q."/>
            <person name="Tong Y."/>
        </authorList>
    </citation>
    <scope>NUCLEOTIDE SEQUENCE [LARGE SCALE GENOMIC DNA]</scope>
</reference>
<accession>A0A9X9H2L6</accession>
<dbReference type="InterPro" id="IPR023346">
    <property type="entry name" value="Lysozyme-like_dom_sf"/>
</dbReference>
<keyword evidence="1" id="KW-0812">Transmembrane</keyword>
<dbReference type="EMBL" id="OM654404">
    <property type="protein sequence ID" value="UPI11718.1"/>
    <property type="molecule type" value="Genomic_DNA"/>
</dbReference>
<keyword evidence="4" id="KW-1185">Reference proteome</keyword>
<feature type="domain" description="Transglycosylase SLT" evidence="2">
    <location>
        <begin position="17"/>
        <end position="111"/>
    </location>
</feature>
<dbReference type="PANTHER" id="PTHR37423:SF2">
    <property type="entry name" value="MEMBRANE-BOUND LYTIC MUREIN TRANSGLYCOSYLASE C"/>
    <property type="match status" value="1"/>
</dbReference>
<proteinExistence type="predicted"/>
<evidence type="ECO:0000259" key="2">
    <source>
        <dbReference type="Pfam" id="PF01464"/>
    </source>
</evidence>
<keyword evidence="1" id="KW-0472">Membrane</keyword>
<dbReference type="SUPFAM" id="SSF53955">
    <property type="entry name" value="Lysozyme-like"/>
    <property type="match status" value="1"/>
</dbReference>
<feature type="transmembrane region" description="Helical" evidence="1">
    <location>
        <begin position="1123"/>
        <end position="1143"/>
    </location>
</feature>
<dbReference type="CDD" id="cd00254">
    <property type="entry name" value="LT-like"/>
    <property type="match status" value="1"/>
</dbReference>
<evidence type="ECO:0000313" key="4">
    <source>
        <dbReference type="Proteomes" id="UP001164315"/>
    </source>
</evidence>
<dbReference type="Pfam" id="PF01464">
    <property type="entry name" value="SLT"/>
    <property type="match status" value="1"/>
</dbReference>
<dbReference type="Gene3D" id="1.10.530.10">
    <property type="match status" value="1"/>
</dbReference>
<name>A0A9X9H2L6_9CAUD</name>
<dbReference type="PANTHER" id="PTHR37423">
    <property type="entry name" value="SOLUBLE LYTIC MUREIN TRANSGLYCOSYLASE-RELATED"/>
    <property type="match status" value="1"/>
</dbReference>
<sequence length="1253" mass="134138">MTFRPDMSRATKYDSIIANAEAAHGLPEGLLKLTMMIENRNDPQNRTSPKGAAGVMQIMPANFEYLGITDPNDPEQSINGAAKLYQDLLKQYNGDVGAALAHYNGGNKAGAAYQAGEKLNPETVQYMAYAQEYVNAGGKTSAYGRSLQSAAAQQALQGSASDLVVQDDNIQPEAIQQSAETELHGYLAAQAEANKLSGDDALAYGFDQTLTMALARVGGRTVDSTFDLNTKTQQLRDRFGTLNKDEQSMLMSAHSDADYDSTVARIQGNRDFSQKLSMQPGVTKAGMTAAVMLGGVLDPVALPIGGFGAGSAAIRAGGAMAAVGRAGIDAAVAGAVVSTAVQAADKGYVNPQELLLNAGASAVFGVGIGAIARRLDPQWGATEHELMNGRLTNQPEYQPGDHLDVGDGRAVDFDVMDQVPTSDGGMHGAGASQVIKAAEAWDESSAVLGTVQARRQAWFQNNLREKVFGWTDSTGVTLAKSQNKVVRFLGAQLAGNAAGLGKQEARNAAVLKAVETERLANKYFPELAKAYVDSLDGAARLKHVAGGDGAAQAAFSKAVALERYKHRQYRAEHNGSSEGYVSSAPEPVQRAGRLHDALFEETRQMHLANKTEHSEKLAVEDSVGYIHQTFDYRGLQTMMPEKRAAIREMIGEQYQNEVLRKVAKLSDDVERQTWLDQAMQRAKADPEAEWAKQFLKGPNRYFEKRIAELEKKMTKEARRKADHYFDNAITDPASKYMNSEANLLTLSKELAEEMLSGRRVDDGLIEQFAEGLTKRWADTSRREMPLTESRVVNGGEVHLLDAFVHDYATVAKREVQTTGGEVALAKLGWRTEQNIQDTLMAARRAGASPKEMEALSTIVDMLKDRNRAALDGQGVRVLNDMAYATMMGKLPLSVIADLPAAIGNIGIGGMVEALGKTAGSILNGSAFVKGGRPTALGRDLQAYLHGLEGRDRELFMATGTDMNGVATTDGSSLQRLSQTAAHNVGFISGAHAVQKAMGTALSHTTVKFMHKALRKGTSAKRLADVGLEGPLLERVRAQFKKYGNDTEFGLSQWDDKLAAEALVAATHRYTTQSSMDKAYVGELPAWATNNAVGALFAKFRAVGLRAQEKVMFRNVTMADSGTVGMATAGIAFATMLAYARIYLDAATSKDASKKLEQSLTPTGVALQTARMASVLGLSSELFNVADILSGGGYQSGSDTPLTGVVTNMGGAVTAIGQAAVGTGEWSKAWDKSFKALPGGNTYLMLGVKKAIED</sequence>
<dbReference type="Proteomes" id="UP001164315">
    <property type="component" value="Segment"/>
</dbReference>
<dbReference type="InterPro" id="IPR008258">
    <property type="entry name" value="Transglycosylase_SLT_dom_1"/>
</dbReference>
<evidence type="ECO:0000313" key="3">
    <source>
        <dbReference type="EMBL" id="UPI11718.1"/>
    </source>
</evidence>
<organism evidence="3 4">
    <name type="scientific">Aeromonas phage yong1</name>
    <dbReference type="NCBI Taxonomy" id="2924882"/>
    <lineage>
        <taxon>Viruses</taxon>
        <taxon>Duplodnaviria</taxon>
        <taxon>Heunggongvirae</taxon>
        <taxon>Uroviricota</taxon>
        <taxon>Caudoviricetes</taxon>
        <taxon>Autographivirales</taxon>
        <taxon>Autonotataviridae</taxon>
        <taxon>Melnykvirinae</taxon>
        <taxon>Ahphunavirus</taxon>
        <taxon>Ahphunavirus yong1</taxon>
    </lineage>
</organism>
<evidence type="ECO:0000256" key="1">
    <source>
        <dbReference type="SAM" id="Phobius"/>
    </source>
</evidence>
<protein>
    <submittedName>
        <fullName evidence="3">Transglycosylase</fullName>
    </submittedName>
</protein>